<feature type="transmembrane region" description="Helical" evidence="9">
    <location>
        <begin position="115"/>
        <end position="136"/>
    </location>
</feature>
<keyword evidence="3" id="KW-1003">Cell membrane</keyword>
<feature type="transmembrane region" description="Helical" evidence="9">
    <location>
        <begin position="349"/>
        <end position="366"/>
    </location>
</feature>
<evidence type="ECO:0000256" key="6">
    <source>
        <dbReference type="ARBA" id="ARBA00022989"/>
    </source>
</evidence>
<dbReference type="PANTHER" id="PTHR32195">
    <property type="entry name" value="OS07G0662800 PROTEIN"/>
    <property type="match status" value="1"/>
</dbReference>
<keyword evidence="11" id="KW-1185">Reference proteome</keyword>
<evidence type="ECO:0000256" key="3">
    <source>
        <dbReference type="ARBA" id="ARBA00022475"/>
    </source>
</evidence>
<dbReference type="Pfam" id="PF03222">
    <property type="entry name" value="Trp_Tyr_perm"/>
    <property type="match status" value="2"/>
</dbReference>
<dbReference type="OrthoDB" id="5287at2759"/>
<proteinExistence type="predicted"/>
<feature type="transmembrane region" description="Helical" evidence="9">
    <location>
        <begin position="306"/>
        <end position="328"/>
    </location>
</feature>
<dbReference type="GO" id="GO:0005886">
    <property type="term" value="C:plasma membrane"/>
    <property type="evidence" value="ECO:0007669"/>
    <property type="project" value="UniProtKB-SubCell"/>
</dbReference>
<dbReference type="AlphaFoldDB" id="A0A2V3IL52"/>
<feature type="region of interest" description="Disordered" evidence="8">
    <location>
        <begin position="41"/>
        <end position="81"/>
    </location>
</feature>
<reference evidence="10 11" key="1">
    <citation type="journal article" date="2018" name="Mol. Biol. Evol.">
        <title>Analysis of the draft genome of the red seaweed Gracilariopsis chorda provides insights into genome size evolution in Rhodophyta.</title>
        <authorList>
            <person name="Lee J."/>
            <person name="Yang E.C."/>
            <person name="Graf L."/>
            <person name="Yang J.H."/>
            <person name="Qiu H."/>
            <person name="Zel Zion U."/>
            <person name="Chan C.X."/>
            <person name="Stephens T.G."/>
            <person name="Weber A.P.M."/>
            <person name="Boo G.H."/>
            <person name="Boo S.M."/>
            <person name="Kim K.M."/>
            <person name="Shin Y."/>
            <person name="Jung M."/>
            <person name="Lee S.J."/>
            <person name="Yim H.S."/>
            <person name="Lee J.H."/>
            <person name="Bhattacharya D."/>
            <person name="Yoon H.S."/>
        </authorList>
    </citation>
    <scope>NUCLEOTIDE SEQUENCE [LARGE SCALE GENOMIC DNA]</scope>
    <source>
        <strain evidence="10 11">SKKU-2015</strain>
        <tissue evidence="10">Whole body</tissue>
    </source>
</reference>
<feature type="transmembrane region" description="Helical" evidence="9">
    <location>
        <begin position="272"/>
        <end position="294"/>
    </location>
</feature>
<keyword evidence="5 9" id="KW-0812">Transmembrane</keyword>
<feature type="transmembrane region" description="Helical" evidence="9">
    <location>
        <begin position="88"/>
        <end position="109"/>
    </location>
</feature>
<name>A0A2V3IL52_9FLOR</name>
<evidence type="ECO:0000256" key="8">
    <source>
        <dbReference type="SAM" id="MobiDB-lite"/>
    </source>
</evidence>
<dbReference type="GO" id="GO:0003333">
    <property type="term" value="P:amino acid transmembrane transport"/>
    <property type="evidence" value="ECO:0007669"/>
    <property type="project" value="InterPro"/>
</dbReference>
<dbReference type="PANTHER" id="PTHR32195:SF26">
    <property type="entry name" value="TRYPTOPHAN OR TYROSINE TRANSPORTER PROTEIN"/>
    <property type="match status" value="1"/>
</dbReference>
<keyword evidence="4" id="KW-0997">Cell inner membrane</keyword>
<evidence type="ECO:0000313" key="10">
    <source>
        <dbReference type="EMBL" id="PXF42804.1"/>
    </source>
</evidence>
<feature type="transmembrane region" description="Helical" evidence="9">
    <location>
        <begin position="203"/>
        <end position="221"/>
    </location>
</feature>
<feature type="transmembrane region" description="Helical" evidence="9">
    <location>
        <begin position="415"/>
        <end position="433"/>
    </location>
</feature>
<dbReference type="EMBL" id="NBIV01000149">
    <property type="protein sequence ID" value="PXF42804.1"/>
    <property type="molecule type" value="Genomic_DNA"/>
</dbReference>
<evidence type="ECO:0000256" key="1">
    <source>
        <dbReference type="ARBA" id="ARBA00004429"/>
    </source>
</evidence>
<feature type="transmembrane region" description="Helical" evidence="9">
    <location>
        <begin position="172"/>
        <end position="191"/>
    </location>
</feature>
<evidence type="ECO:0000256" key="7">
    <source>
        <dbReference type="ARBA" id="ARBA00023136"/>
    </source>
</evidence>
<organism evidence="10 11">
    <name type="scientific">Gracilariopsis chorda</name>
    <dbReference type="NCBI Taxonomy" id="448386"/>
    <lineage>
        <taxon>Eukaryota</taxon>
        <taxon>Rhodophyta</taxon>
        <taxon>Florideophyceae</taxon>
        <taxon>Rhodymeniophycidae</taxon>
        <taxon>Gracilariales</taxon>
        <taxon>Gracilariaceae</taxon>
        <taxon>Gracilariopsis</taxon>
    </lineage>
</organism>
<evidence type="ECO:0000256" key="9">
    <source>
        <dbReference type="SAM" id="Phobius"/>
    </source>
</evidence>
<gene>
    <name evidence="10" type="ORF">BWQ96_07455</name>
</gene>
<sequence length="440" mass="46826">MLTSPCAFLSPQHLLIRPTPSTTLRARNAAHRPLFCKLSRPNHVQSASNPSPKPPPPPQQHSQSSTRMFSNIAPTKDGSLRRQHPSQLACTALVAGTMIGAGVLALPTVTAPAGFLPSSAALLAVWLYMLTTGLLISELTINTACSLGRPNAISILSLGKLTLGNFGASLTAVSYTLSVLFAAIIGTSMYTLSSQRVQTINNVLVAAVIASFLSVLLGSAADLHLSNLLDRHWDMLTHGPLLPVLFVSCVYHNVVSTVTMRLEGDRSKIRNTILAGSLIPLFMFMAYDATMLASASALSHAPSNQLAVAAFSLLAIITSFIGFVEGLTELWADVRQTCFSSGLLSKARWADFVATIVPPSVFAGLWPDVFLNALDAAGTYGIAVLFGGLPAAMAWRNRREERTKEFERAVGGGDAILALVGIIPVVLIAHKIWENVHTAV</sequence>
<comment type="subcellular location">
    <subcellularLocation>
        <location evidence="1">Cell inner membrane</location>
        <topology evidence="1">Multi-pass membrane protein</topology>
    </subcellularLocation>
</comment>
<dbReference type="InterPro" id="IPR018227">
    <property type="entry name" value="Amino_acid_transport_2"/>
</dbReference>
<keyword evidence="2" id="KW-0813">Transport</keyword>
<accession>A0A2V3IL52</accession>
<protein>
    <submittedName>
        <fullName evidence="10">Tyrosine-specific transport protein 1</fullName>
    </submittedName>
</protein>
<evidence type="ECO:0000256" key="5">
    <source>
        <dbReference type="ARBA" id="ARBA00022692"/>
    </source>
</evidence>
<evidence type="ECO:0000256" key="2">
    <source>
        <dbReference type="ARBA" id="ARBA00022448"/>
    </source>
</evidence>
<evidence type="ECO:0000313" key="11">
    <source>
        <dbReference type="Proteomes" id="UP000247409"/>
    </source>
</evidence>
<keyword evidence="6 9" id="KW-1133">Transmembrane helix</keyword>
<dbReference type="STRING" id="448386.A0A2V3IL52"/>
<feature type="transmembrane region" description="Helical" evidence="9">
    <location>
        <begin position="378"/>
        <end position="395"/>
    </location>
</feature>
<evidence type="ECO:0000256" key="4">
    <source>
        <dbReference type="ARBA" id="ARBA00022519"/>
    </source>
</evidence>
<comment type="caution">
    <text evidence="10">The sequence shown here is derived from an EMBL/GenBank/DDBJ whole genome shotgun (WGS) entry which is preliminary data.</text>
</comment>
<feature type="transmembrane region" description="Helical" evidence="9">
    <location>
        <begin position="241"/>
        <end position="260"/>
    </location>
</feature>
<keyword evidence="7 9" id="KW-0472">Membrane</keyword>
<dbReference type="Proteomes" id="UP000247409">
    <property type="component" value="Unassembled WGS sequence"/>
</dbReference>